<evidence type="ECO:0000313" key="2">
    <source>
        <dbReference type="Proteomes" id="UP001501586"/>
    </source>
</evidence>
<name>A0ABP8EGH5_9MICO</name>
<proteinExistence type="predicted"/>
<sequence>MDIRVSRVYAPSDGVGYRVLVDRLWPRGIRKDQLDYDEWCKDVAPSNELRQAFHSGGVEFDQFAERYRQELKESEAPAALLQRFGASGRGVLVLLFGVKNEKQNHAQLLAEHLASIAGED</sequence>
<dbReference type="Pfam" id="PF22752">
    <property type="entry name" value="DUF488-N3i"/>
    <property type="match status" value="1"/>
</dbReference>
<protein>
    <submittedName>
        <fullName evidence="1">DUF488 domain-containing protein</fullName>
    </submittedName>
</protein>
<keyword evidence="2" id="KW-1185">Reference proteome</keyword>
<dbReference type="PANTHER" id="PTHR36849">
    <property type="entry name" value="CYTOPLASMIC PROTEIN-RELATED"/>
    <property type="match status" value="1"/>
</dbReference>
<accession>A0ABP8EGH5</accession>
<organism evidence="1 2">
    <name type="scientific">Brevibacterium daeguense</name>
    <dbReference type="NCBI Taxonomy" id="909936"/>
    <lineage>
        <taxon>Bacteria</taxon>
        <taxon>Bacillati</taxon>
        <taxon>Actinomycetota</taxon>
        <taxon>Actinomycetes</taxon>
        <taxon>Micrococcales</taxon>
        <taxon>Brevibacteriaceae</taxon>
        <taxon>Brevibacterium</taxon>
    </lineage>
</organism>
<dbReference type="RefSeq" id="WP_236864527.1">
    <property type="nucleotide sequence ID" value="NZ_BAABAZ010000004.1"/>
</dbReference>
<dbReference type="Proteomes" id="UP001501586">
    <property type="component" value="Unassembled WGS sequence"/>
</dbReference>
<dbReference type="InterPro" id="IPR052552">
    <property type="entry name" value="YeaO-like"/>
</dbReference>
<dbReference type="PANTHER" id="PTHR36849:SF1">
    <property type="entry name" value="CYTOPLASMIC PROTEIN"/>
    <property type="match status" value="1"/>
</dbReference>
<dbReference type="EMBL" id="BAABAZ010000004">
    <property type="protein sequence ID" value="GAA4283060.1"/>
    <property type="molecule type" value="Genomic_DNA"/>
</dbReference>
<comment type="caution">
    <text evidence="1">The sequence shown here is derived from an EMBL/GenBank/DDBJ whole genome shotgun (WGS) entry which is preliminary data.</text>
</comment>
<gene>
    <name evidence="1" type="ORF">GCM10022261_05910</name>
</gene>
<reference evidence="2" key="1">
    <citation type="journal article" date="2019" name="Int. J. Syst. Evol. Microbiol.">
        <title>The Global Catalogue of Microorganisms (GCM) 10K type strain sequencing project: providing services to taxonomists for standard genome sequencing and annotation.</title>
        <authorList>
            <consortium name="The Broad Institute Genomics Platform"/>
            <consortium name="The Broad Institute Genome Sequencing Center for Infectious Disease"/>
            <person name="Wu L."/>
            <person name="Ma J."/>
        </authorList>
    </citation>
    <scope>NUCLEOTIDE SEQUENCE [LARGE SCALE GENOMIC DNA]</scope>
    <source>
        <strain evidence="2">JCM 17458</strain>
    </source>
</reference>
<evidence type="ECO:0000313" key="1">
    <source>
        <dbReference type="EMBL" id="GAA4283060.1"/>
    </source>
</evidence>